<evidence type="ECO:0000256" key="1">
    <source>
        <dbReference type="SAM" id="MobiDB-lite"/>
    </source>
</evidence>
<keyword evidence="3" id="KW-1185">Reference proteome</keyword>
<proteinExistence type="predicted"/>
<reference evidence="2 3" key="1">
    <citation type="submission" date="2018-11" db="EMBL/GenBank/DDBJ databases">
        <authorList>
            <consortium name="Pathogen Informatics"/>
        </authorList>
    </citation>
    <scope>NUCLEOTIDE SEQUENCE [LARGE SCALE GENOMIC DNA]</scope>
    <source>
        <strain>Denwood</strain>
        <strain evidence="3">Zambia</strain>
    </source>
</reference>
<dbReference type="AlphaFoldDB" id="A0A3P8BNG3"/>
<evidence type="ECO:0000313" key="3">
    <source>
        <dbReference type="Proteomes" id="UP000269396"/>
    </source>
</evidence>
<sequence>MITLLTITKTTFINRKKCQAYRLGPDSMSSSNPISLRLPKNPGPELAAGRSGFRTPSISSSSTRRILSLSNDSLELLDFFSGKREGFKSAPVSWSTSRILRPVRVPVNEITFTQTF</sequence>
<protein>
    <submittedName>
        <fullName evidence="2">Uncharacterized protein</fullName>
    </submittedName>
</protein>
<dbReference type="Proteomes" id="UP000269396">
    <property type="component" value="Unassembled WGS sequence"/>
</dbReference>
<name>A0A3P8BNG3_9TREM</name>
<organism evidence="2 3">
    <name type="scientific">Schistosoma mattheei</name>
    <dbReference type="NCBI Taxonomy" id="31246"/>
    <lineage>
        <taxon>Eukaryota</taxon>
        <taxon>Metazoa</taxon>
        <taxon>Spiralia</taxon>
        <taxon>Lophotrochozoa</taxon>
        <taxon>Platyhelminthes</taxon>
        <taxon>Trematoda</taxon>
        <taxon>Digenea</taxon>
        <taxon>Strigeidida</taxon>
        <taxon>Schistosomatoidea</taxon>
        <taxon>Schistosomatidae</taxon>
        <taxon>Schistosoma</taxon>
    </lineage>
</organism>
<dbReference type="EMBL" id="UZAL01000968">
    <property type="protein sequence ID" value="VDO74285.1"/>
    <property type="molecule type" value="Genomic_DNA"/>
</dbReference>
<feature type="region of interest" description="Disordered" evidence="1">
    <location>
        <begin position="24"/>
        <end position="62"/>
    </location>
</feature>
<accession>A0A3P8BNG3</accession>
<gene>
    <name evidence="2" type="ORF">SMTD_LOCUS956</name>
</gene>
<evidence type="ECO:0000313" key="2">
    <source>
        <dbReference type="EMBL" id="VDO74285.1"/>
    </source>
</evidence>